<protein>
    <submittedName>
        <fullName evidence="4">4-oxalocrotonate tautomerase</fullName>
    </submittedName>
</protein>
<name>A0A097APY1_THEKI</name>
<dbReference type="InterPro" id="IPR014347">
    <property type="entry name" value="Tautomerase/MIF_sf"/>
</dbReference>
<keyword evidence="2" id="KW-0413">Isomerase</keyword>
<evidence type="ECO:0000256" key="2">
    <source>
        <dbReference type="ARBA" id="ARBA00023235"/>
    </source>
</evidence>
<dbReference type="EMBL" id="CP009170">
    <property type="protein sequence ID" value="AIS51889.1"/>
    <property type="molecule type" value="Genomic_DNA"/>
</dbReference>
<accession>A0A097APY1</accession>
<dbReference type="PANTHER" id="PTHR35530">
    <property type="entry name" value="TAUTOMERASE-RELATED"/>
    <property type="match status" value="1"/>
</dbReference>
<dbReference type="PANTHER" id="PTHR35530:SF2">
    <property type="entry name" value="BSL4019 PROTEIN"/>
    <property type="match status" value="1"/>
</dbReference>
<keyword evidence="5" id="KW-1185">Reference proteome</keyword>
<dbReference type="GO" id="GO:0016853">
    <property type="term" value="F:isomerase activity"/>
    <property type="evidence" value="ECO:0007669"/>
    <property type="project" value="UniProtKB-KW"/>
</dbReference>
<evidence type="ECO:0000313" key="4">
    <source>
        <dbReference type="EMBL" id="AIS51889.1"/>
    </source>
</evidence>
<reference evidence="5" key="1">
    <citation type="journal article" date="2015" name="Genome Announc.">
        <title>Whole-Genome Sequences of 80 Environmental and Clinical Isolates of Burkholderia pseudomallei.</title>
        <authorList>
            <person name="Johnson S.L."/>
            <person name="Baker A.L."/>
            <person name="Chain P.S."/>
            <person name="Currie B.J."/>
            <person name="Daligault H.E."/>
            <person name="Davenport K.W."/>
            <person name="Davis C.B."/>
            <person name="Inglis T.J."/>
            <person name="Kaestli M."/>
            <person name="Koren S."/>
            <person name="Mayo M."/>
            <person name="Merritt A.J."/>
            <person name="Price E.P."/>
            <person name="Sarovich D.S."/>
            <person name="Warner J."/>
            <person name="Rosovitz M.J."/>
        </authorList>
    </citation>
    <scope>NUCLEOTIDE SEQUENCE [LARGE SCALE GENOMIC DNA]</scope>
    <source>
        <strain evidence="5">DSM 2030</strain>
    </source>
</reference>
<gene>
    <name evidence="4" type="ORF">TKV_c07050</name>
</gene>
<proteinExistence type="inferred from homology"/>
<dbReference type="Proteomes" id="UP000029669">
    <property type="component" value="Chromosome"/>
</dbReference>
<dbReference type="OrthoDB" id="5769863at2"/>
<sequence length="116" mass="13421">MPIVNLITKEKIAPENKEVLKKEFADVMYEVAGKSENWLMVRFTEEEDIFFHGQPLEEGGIVEIKLVGKLQRGQKEEISKRICDVLNKVLGYRKDNIYIVIQEVEGQNWGYNGSTF</sequence>
<dbReference type="HOGENOM" id="CLU_129906_0_0_9"/>
<dbReference type="RefSeq" id="WP_049684753.1">
    <property type="nucleotide sequence ID" value="NZ_CP009170.1"/>
</dbReference>
<dbReference type="InterPro" id="IPR004370">
    <property type="entry name" value="4-OT-like_dom"/>
</dbReference>
<comment type="similarity">
    <text evidence="1">Belongs to the 4-oxalocrotonate tautomerase family.</text>
</comment>
<dbReference type="Pfam" id="PF01361">
    <property type="entry name" value="Tautomerase"/>
    <property type="match status" value="1"/>
</dbReference>
<organism evidence="4 5">
    <name type="scientific">Thermoanaerobacter kivui</name>
    <name type="common">Acetogenium kivui</name>
    <dbReference type="NCBI Taxonomy" id="2325"/>
    <lineage>
        <taxon>Bacteria</taxon>
        <taxon>Bacillati</taxon>
        <taxon>Bacillota</taxon>
        <taxon>Clostridia</taxon>
        <taxon>Thermoanaerobacterales</taxon>
        <taxon>Thermoanaerobacteraceae</taxon>
        <taxon>Thermoanaerobacter</taxon>
    </lineage>
</organism>
<dbReference type="STRING" id="2325.TKV_c07050"/>
<evidence type="ECO:0000313" key="5">
    <source>
        <dbReference type="Proteomes" id="UP000029669"/>
    </source>
</evidence>
<evidence type="ECO:0000259" key="3">
    <source>
        <dbReference type="Pfam" id="PF01361"/>
    </source>
</evidence>
<feature type="domain" description="4-oxalocrotonate tautomerase-like" evidence="3">
    <location>
        <begin position="61"/>
        <end position="114"/>
    </location>
</feature>
<dbReference type="SUPFAM" id="SSF55331">
    <property type="entry name" value="Tautomerase/MIF"/>
    <property type="match status" value="1"/>
</dbReference>
<dbReference type="eggNOG" id="COG1942">
    <property type="taxonomic scope" value="Bacteria"/>
</dbReference>
<dbReference type="KEGG" id="tki:TKV_c07050"/>
<dbReference type="AlphaFoldDB" id="A0A097APY1"/>
<evidence type="ECO:0000256" key="1">
    <source>
        <dbReference type="ARBA" id="ARBA00006723"/>
    </source>
</evidence>
<dbReference type="Gene3D" id="3.30.429.10">
    <property type="entry name" value="Macrophage Migration Inhibitory Factor"/>
    <property type="match status" value="1"/>
</dbReference>